<sequence length="601" mass="57567">MRASGGGRPVPPAPRSTGAEAARPVIAAASAAASVAAASTLIAAAFVAPPPALPAVGCRSPAARAAAPVSHLPGAAAASAAAAAAARLSWRGGGRVAWGGRPGAGAGARPPRVVAVAAGVGGGGSGRMASQPPLPLPSTVVAAAAPAAAGLAAAGGPVPTAETGEVSTGNYVDAHVPAADASASGGGGGGDGDIGGGGGGGVGGHPPPTHLLLLVHGLHGTPEDFDAIIDCVSSRPRRRAPPGTPPPLVHATRVNHRRTADGVASGGRRVAADVCALAAAHPSLTHLSMVGFSLGGLYARYAVAALYDPRSGRLAGGRLTPHTFVGVASPMLGVRCFGLMRFLPTFLQAGATVLFGATGAELMLQDRRGGGGLPTLLAMTTDRGGGGGGGGGGSGGAGAADGGTDMDLPFLSALRAFSRRSLFANFSNDAMVSFGTATLETAVRRLFPLGTYEPPPSATFIHTHKDAFGGRPWFSFSYPPAEEGSSGGGSGSGGGNGSGGSRSASTAPALPGTPAVADAAAAPPPLTVRDAVRHSPLAAAADDAAPAPAVAATAATSTAAAIAAPPAVAATPPASGSAADVASSPPPRGVAPRSALVPRSV</sequence>
<dbReference type="Proteomes" id="UP000798662">
    <property type="component" value="Chromosome 1"/>
</dbReference>
<name>A0ACC3BMK2_PYRYE</name>
<evidence type="ECO:0000313" key="1">
    <source>
        <dbReference type="EMBL" id="KAK1858954.1"/>
    </source>
</evidence>
<accession>A0ACC3BMK2</accession>
<dbReference type="EMBL" id="CM020618">
    <property type="protein sequence ID" value="KAK1858954.1"/>
    <property type="molecule type" value="Genomic_DNA"/>
</dbReference>
<gene>
    <name evidence="1" type="ORF">I4F81_001553</name>
</gene>
<organism evidence="1 2">
    <name type="scientific">Pyropia yezoensis</name>
    <name type="common">Susabi-nori</name>
    <name type="synonym">Porphyra yezoensis</name>
    <dbReference type="NCBI Taxonomy" id="2788"/>
    <lineage>
        <taxon>Eukaryota</taxon>
        <taxon>Rhodophyta</taxon>
        <taxon>Bangiophyceae</taxon>
        <taxon>Bangiales</taxon>
        <taxon>Bangiaceae</taxon>
        <taxon>Pyropia</taxon>
    </lineage>
</organism>
<evidence type="ECO:0000313" key="2">
    <source>
        <dbReference type="Proteomes" id="UP000798662"/>
    </source>
</evidence>
<keyword evidence="2" id="KW-1185">Reference proteome</keyword>
<comment type="caution">
    <text evidence="1">The sequence shown here is derived from an EMBL/GenBank/DDBJ whole genome shotgun (WGS) entry which is preliminary data.</text>
</comment>
<protein>
    <submittedName>
        <fullName evidence="1">Uncharacterized protein</fullName>
    </submittedName>
</protein>
<proteinExistence type="predicted"/>
<reference evidence="1" key="1">
    <citation type="submission" date="2019-11" db="EMBL/GenBank/DDBJ databases">
        <title>Nori genome reveals adaptations in red seaweeds to the harsh intertidal environment.</title>
        <authorList>
            <person name="Wang D."/>
            <person name="Mao Y."/>
        </authorList>
    </citation>
    <scope>NUCLEOTIDE SEQUENCE</scope>
    <source>
        <tissue evidence="1">Gametophyte</tissue>
    </source>
</reference>